<name>A0A3M9MRW4_9BACT</name>
<dbReference type="RefSeq" id="WP_123133926.1">
    <property type="nucleotide sequence ID" value="NZ_RJJE01000017.1"/>
</dbReference>
<dbReference type="EMBL" id="RJJE01000017">
    <property type="protein sequence ID" value="RNI27458.1"/>
    <property type="molecule type" value="Genomic_DNA"/>
</dbReference>
<dbReference type="Proteomes" id="UP000271010">
    <property type="component" value="Unassembled WGS sequence"/>
</dbReference>
<sequence>MKKHRLFLGLAFVFGSLGLSSCYDEPEFDLAPTLTFRDIEQRTLRNPQNVIYDSLILVVRFQDGDGDLGLSETIFPKDIQPPFSSRDPYFNNIFCNIYKKVNGQYERVLYPGTTPLVFHSRFPRVSTIERQEPLEGDIRYSLNIFDNPRDSFYPLRAGDTIRFDVKILDRSHNESPTVTTSEVILFSKQ</sequence>
<keyword evidence="2" id="KW-1185">Reference proteome</keyword>
<accession>A0A3M9MRW4</accession>
<dbReference type="PROSITE" id="PS51257">
    <property type="entry name" value="PROKAR_LIPOPROTEIN"/>
    <property type="match status" value="1"/>
</dbReference>
<evidence type="ECO:0000313" key="2">
    <source>
        <dbReference type="Proteomes" id="UP000271010"/>
    </source>
</evidence>
<protein>
    <submittedName>
        <fullName evidence="1">Uncharacterized protein</fullName>
    </submittedName>
</protein>
<gene>
    <name evidence="1" type="ORF">EFA69_15105</name>
</gene>
<dbReference type="AlphaFoldDB" id="A0A3M9MRW4"/>
<dbReference type="OrthoDB" id="980982at2"/>
<comment type="caution">
    <text evidence="1">The sequence shown here is derived from an EMBL/GenBank/DDBJ whole genome shotgun (WGS) entry which is preliminary data.</text>
</comment>
<reference evidence="1 2" key="1">
    <citation type="submission" date="2018-11" db="EMBL/GenBank/DDBJ databases">
        <title>Rufibacter latericius sp. nov., isolated from water in Baiyang Lake.</title>
        <authorList>
            <person name="Yang Y."/>
        </authorList>
    </citation>
    <scope>NUCLEOTIDE SEQUENCE [LARGE SCALE GENOMIC DNA]</scope>
    <source>
        <strain evidence="1 2">MCC P1</strain>
    </source>
</reference>
<proteinExistence type="predicted"/>
<evidence type="ECO:0000313" key="1">
    <source>
        <dbReference type="EMBL" id="RNI27458.1"/>
    </source>
</evidence>
<organism evidence="1 2">
    <name type="scientific">Rufibacter immobilis</name>
    <dbReference type="NCBI Taxonomy" id="1348778"/>
    <lineage>
        <taxon>Bacteria</taxon>
        <taxon>Pseudomonadati</taxon>
        <taxon>Bacteroidota</taxon>
        <taxon>Cytophagia</taxon>
        <taxon>Cytophagales</taxon>
        <taxon>Hymenobacteraceae</taxon>
        <taxon>Rufibacter</taxon>
    </lineage>
</organism>